<dbReference type="InterPro" id="IPR003477">
    <property type="entry name" value="PemK-like"/>
</dbReference>
<evidence type="ECO:0000313" key="2">
    <source>
        <dbReference type="Proteomes" id="UP000177306"/>
    </source>
</evidence>
<dbReference type="GO" id="GO:0003677">
    <property type="term" value="F:DNA binding"/>
    <property type="evidence" value="ECO:0007669"/>
    <property type="project" value="InterPro"/>
</dbReference>
<accession>A0A1F6EHT1</accession>
<evidence type="ECO:0000313" key="1">
    <source>
        <dbReference type="EMBL" id="OGG73204.1"/>
    </source>
</evidence>
<evidence type="ECO:0008006" key="3">
    <source>
        <dbReference type="Google" id="ProtNLM"/>
    </source>
</evidence>
<proteinExistence type="predicted"/>
<gene>
    <name evidence="1" type="ORF">A3A38_01785</name>
</gene>
<dbReference type="SUPFAM" id="SSF50118">
    <property type="entry name" value="Cell growth inhibitor/plasmid maintenance toxic component"/>
    <property type="match status" value="1"/>
</dbReference>
<protein>
    <recommendedName>
        <fullName evidence="3">Type II toxin-antitoxin system PemK/MazF family toxin</fullName>
    </recommendedName>
</protein>
<comment type="caution">
    <text evidence="1">The sequence shown here is derived from an EMBL/GenBank/DDBJ whole genome shotgun (WGS) entry which is preliminary data.</text>
</comment>
<dbReference type="Pfam" id="PF02452">
    <property type="entry name" value="PemK_toxin"/>
    <property type="match status" value="1"/>
</dbReference>
<dbReference type="Gene3D" id="2.30.30.110">
    <property type="match status" value="1"/>
</dbReference>
<reference evidence="1 2" key="1">
    <citation type="journal article" date="2016" name="Nat. Commun.">
        <title>Thousands of microbial genomes shed light on interconnected biogeochemical processes in an aquifer system.</title>
        <authorList>
            <person name="Anantharaman K."/>
            <person name="Brown C.T."/>
            <person name="Hug L.A."/>
            <person name="Sharon I."/>
            <person name="Castelle C.J."/>
            <person name="Probst A.J."/>
            <person name="Thomas B.C."/>
            <person name="Singh A."/>
            <person name="Wilkins M.J."/>
            <person name="Karaoz U."/>
            <person name="Brodie E.L."/>
            <person name="Williams K.H."/>
            <person name="Hubbard S.S."/>
            <person name="Banfield J.F."/>
        </authorList>
    </citation>
    <scope>NUCLEOTIDE SEQUENCE [LARGE SCALE GENOMIC DNA]</scope>
</reference>
<dbReference type="InterPro" id="IPR011067">
    <property type="entry name" value="Plasmid_toxin/cell-grow_inhib"/>
</dbReference>
<name>A0A1F6EHT1_9BACT</name>
<dbReference type="Proteomes" id="UP000177306">
    <property type="component" value="Unassembled WGS sequence"/>
</dbReference>
<organism evidence="1 2">
    <name type="scientific">Candidatus Kaiserbacteria bacterium RIFCSPLOWO2_01_FULL_53_17</name>
    <dbReference type="NCBI Taxonomy" id="1798511"/>
    <lineage>
        <taxon>Bacteria</taxon>
        <taxon>Candidatus Kaiseribacteriota</taxon>
    </lineage>
</organism>
<sequence>MRSYTKASGLCTVCPITSQVKGYANEISLTGDVERARYESAAFVSSSRGARNRSRFTTGGIVGAILSDQHKTIDIDARALRRVGKVPPAVLADIRTHIGLILGIIPA</sequence>
<dbReference type="AlphaFoldDB" id="A0A1F6EHT1"/>
<dbReference type="EMBL" id="MFLY01000006">
    <property type="protein sequence ID" value="OGG73204.1"/>
    <property type="molecule type" value="Genomic_DNA"/>
</dbReference>